<dbReference type="InterPro" id="IPR054221">
    <property type="entry name" value="DUF6941"/>
</dbReference>
<reference evidence="2" key="2">
    <citation type="submission" date="2018-05" db="EMBL/GenBank/DDBJ databases">
        <authorList>
            <person name="Ferrari B."/>
        </authorList>
    </citation>
    <scope>NUCLEOTIDE SEQUENCE</scope>
    <source>
        <strain evidence="2">RRmetagenome_bin12</strain>
    </source>
</reference>
<dbReference type="Pfam" id="PF22091">
    <property type="entry name" value="DUF6941"/>
    <property type="match status" value="1"/>
</dbReference>
<name>A0A2W6A2V8_9BACT</name>
<accession>A0A934K210</accession>
<dbReference type="Proteomes" id="UP000248724">
    <property type="component" value="Unassembled WGS sequence"/>
</dbReference>
<dbReference type="AlphaFoldDB" id="A0A2W6A2V8"/>
<evidence type="ECO:0000313" key="4">
    <source>
        <dbReference type="Proteomes" id="UP000606991"/>
    </source>
</evidence>
<accession>A0A2W6A2V8</accession>
<evidence type="ECO:0000313" key="2">
    <source>
        <dbReference type="EMBL" id="PZR79718.1"/>
    </source>
</evidence>
<proteinExistence type="predicted"/>
<reference evidence="1 4" key="3">
    <citation type="submission" date="2020-10" db="EMBL/GenBank/DDBJ databases">
        <title>Ca. Dormibacterota MAGs.</title>
        <authorList>
            <person name="Montgomery K."/>
        </authorList>
    </citation>
    <scope>NUCLEOTIDE SEQUENCE [LARGE SCALE GENOMIC DNA]</scope>
    <source>
        <strain evidence="1">SC8812_S17_18</strain>
    </source>
</reference>
<dbReference type="Proteomes" id="UP000606991">
    <property type="component" value="Unassembled WGS sequence"/>
</dbReference>
<dbReference type="EMBL" id="QHBU01000194">
    <property type="protein sequence ID" value="PZR79718.1"/>
    <property type="molecule type" value="Genomic_DNA"/>
</dbReference>
<reference evidence="2 3" key="1">
    <citation type="journal article" date="2017" name="Nature">
        <title>Atmospheric trace gases support primary production in Antarctic desert surface soil.</title>
        <authorList>
            <person name="Ji M."/>
            <person name="Greening C."/>
            <person name="Vanwonterghem I."/>
            <person name="Carere C.R."/>
            <person name="Bay S.K."/>
            <person name="Steen J.A."/>
            <person name="Montgomery K."/>
            <person name="Lines T."/>
            <person name="Beardall J."/>
            <person name="van Dorst J."/>
            <person name="Snape I."/>
            <person name="Stott M.B."/>
            <person name="Hugenholtz P."/>
            <person name="Ferrari B.C."/>
        </authorList>
    </citation>
    <scope>NUCLEOTIDE SEQUENCE [LARGE SCALE GENOMIC DNA]</scope>
    <source>
        <strain evidence="2">RRmetagenome_bin12</strain>
    </source>
</reference>
<dbReference type="RefSeq" id="WP_337310543.1">
    <property type="nucleotide sequence ID" value="NZ_JAEKNS010000067.1"/>
</dbReference>
<sequence>MEMSFAFFADAATVPADGKVYVLGGGFSALALPELPGMASFAVVAGFRFTSADAGQVQIIELRFVDNLGKLVVPPTTMRFESAGPPPSGAGEVSVSTVTILQPTLGEPGEYAAEFWREGTLLSTVRLHVLEQQMPLSQPGSPPPA</sequence>
<dbReference type="EMBL" id="JAEKNS010000067">
    <property type="protein sequence ID" value="MBJ7594390.1"/>
    <property type="molecule type" value="Genomic_DNA"/>
</dbReference>
<organism evidence="2 3">
    <name type="scientific">Candidatus Aeolococcus gillhamiae</name>
    <dbReference type="NCBI Taxonomy" id="3127015"/>
    <lineage>
        <taxon>Bacteria</taxon>
        <taxon>Bacillati</taxon>
        <taxon>Candidatus Dormiibacterota</taxon>
        <taxon>Candidatus Dormibacteria</taxon>
        <taxon>Candidatus Aeolococcales</taxon>
        <taxon>Candidatus Aeolococcaceae</taxon>
        <taxon>Candidatus Aeolococcus</taxon>
    </lineage>
</organism>
<comment type="caution">
    <text evidence="2">The sequence shown here is derived from an EMBL/GenBank/DDBJ whole genome shotgun (WGS) entry which is preliminary data.</text>
</comment>
<evidence type="ECO:0000313" key="1">
    <source>
        <dbReference type="EMBL" id="MBJ7594390.1"/>
    </source>
</evidence>
<evidence type="ECO:0000313" key="3">
    <source>
        <dbReference type="Proteomes" id="UP000248724"/>
    </source>
</evidence>
<gene>
    <name evidence="2" type="ORF">DLM65_10040</name>
    <name evidence="1" type="ORF">JF886_05910</name>
</gene>
<protein>
    <submittedName>
        <fullName evidence="2">Uncharacterized protein</fullName>
    </submittedName>
</protein>